<name>A0A3E0K6G6_9BACI</name>
<reference evidence="1 2" key="1">
    <citation type="submission" date="2018-03" db="EMBL/GenBank/DDBJ databases">
        <authorList>
            <person name="Keele B.F."/>
        </authorList>
    </citation>
    <scope>NUCLEOTIDE SEQUENCE [LARGE SCALE GENOMIC DNA]</scope>
    <source>
        <strain evidence="1">ZCTH4_d</strain>
    </source>
</reference>
<gene>
    <name evidence="1" type="ORF">C6P37_04885</name>
</gene>
<comment type="caution">
    <text evidence="1">The sequence shown here is derived from an EMBL/GenBank/DDBJ whole genome shotgun (WGS) entry which is preliminary data.</text>
</comment>
<dbReference type="AlphaFoldDB" id="A0A3E0K6G6"/>
<protein>
    <submittedName>
        <fullName evidence="1">Uncharacterized protein</fullName>
    </submittedName>
</protein>
<proteinExistence type="predicted"/>
<accession>A0A3E0K6G6</accession>
<evidence type="ECO:0000313" key="2">
    <source>
        <dbReference type="Proteomes" id="UP000257014"/>
    </source>
</evidence>
<organism evidence="1 2">
    <name type="scientific">Caldibacillus debilis</name>
    <dbReference type="NCBI Taxonomy" id="301148"/>
    <lineage>
        <taxon>Bacteria</taxon>
        <taxon>Bacillati</taxon>
        <taxon>Bacillota</taxon>
        <taxon>Bacilli</taxon>
        <taxon>Bacillales</taxon>
        <taxon>Bacillaceae</taxon>
        <taxon>Caldibacillus</taxon>
    </lineage>
</organism>
<dbReference type="Proteomes" id="UP000257014">
    <property type="component" value="Unassembled WGS sequence"/>
</dbReference>
<evidence type="ECO:0000313" key="1">
    <source>
        <dbReference type="EMBL" id="REJ29781.1"/>
    </source>
</evidence>
<sequence length="92" mass="10919">MIWRCRLIRDPSLKMNHSHFTFTTFFLLRSIGFYRKWKKGTWRAGKRTGRNAGVGKTANAARLFETGKFRMTYGREPEKIFPFMPLQELESL</sequence>
<dbReference type="EMBL" id="QEWE01000013">
    <property type="protein sequence ID" value="REJ29781.1"/>
    <property type="molecule type" value="Genomic_DNA"/>
</dbReference>